<dbReference type="OrthoDB" id="4166728at2"/>
<feature type="chain" id="PRO_5039346538" description="Acyl carrier protein" evidence="1">
    <location>
        <begin position="31"/>
        <end position="275"/>
    </location>
</feature>
<feature type="signal peptide" evidence="1">
    <location>
        <begin position="1"/>
        <end position="30"/>
    </location>
</feature>
<evidence type="ECO:0008006" key="4">
    <source>
        <dbReference type="Google" id="ProtNLM"/>
    </source>
</evidence>
<name>A0A1I2HY06_9ACTN</name>
<proteinExistence type="predicted"/>
<dbReference type="EMBL" id="FONR01000005">
    <property type="protein sequence ID" value="SFF34250.1"/>
    <property type="molecule type" value="Genomic_DNA"/>
</dbReference>
<evidence type="ECO:0000313" key="3">
    <source>
        <dbReference type="Proteomes" id="UP000181942"/>
    </source>
</evidence>
<keyword evidence="1" id="KW-0732">Signal</keyword>
<protein>
    <recommendedName>
        <fullName evidence="4">Acyl carrier protein</fullName>
    </recommendedName>
</protein>
<dbReference type="RefSeq" id="WP_075028240.1">
    <property type="nucleotide sequence ID" value="NZ_FONR01000005.1"/>
</dbReference>
<accession>A0A1I2HY06</accession>
<dbReference type="Proteomes" id="UP000181942">
    <property type="component" value="Unassembled WGS sequence"/>
</dbReference>
<evidence type="ECO:0000256" key="1">
    <source>
        <dbReference type="SAM" id="SignalP"/>
    </source>
</evidence>
<dbReference type="AlphaFoldDB" id="A0A1I2HY06"/>
<reference evidence="2 3" key="1">
    <citation type="submission" date="2016-10" db="EMBL/GenBank/DDBJ databases">
        <authorList>
            <person name="de Groot N.N."/>
        </authorList>
    </citation>
    <scope>NUCLEOTIDE SEQUENCE [LARGE SCALE GENOMIC DNA]</scope>
    <source>
        <strain evidence="2 3">OK461</strain>
    </source>
</reference>
<organism evidence="2 3">
    <name type="scientific">Streptomyces mirabilis</name>
    <dbReference type="NCBI Taxonomy" id="68239"/>
    <lineage>
        <taxon>Bacteria</taxon>
        <taxon>Bacillati</taxon>
        <taxon>Actinomycetota</taxon>
        <taxon>Actinomycetes</taxon>
        <taxon>Kitasatosporales</taxon>
        <taxon>Streptomycetaceae</taxon>
        <taxon>Streptomyces</taxon>
    </lineage>
</organism>
<evidence type="ECO:0000313" key="2">
    <source>
        <dbReference type="EMBL" id="SFF34250.1"/>
    </source>
</evidence>
<sequence>MSRKSLPTRLAATAALLLVAGVLSAPAASAMPSDASPGDAYVLTVTTNPTSTDYDNRHVDVTGTVTKADGTPAPNIPVTIQEVVQFTTWNPWGDPIDPNYYEPRDLGKPVTDASGKFTVPDVDIDHVTGSSLLNVRHGVQITALYDEDGDLNAPQDGYFADTTVAANTNSSSVSYQVNKKKMKAGDILTVQGKVTLPKGVEPGGTEVFLQTYWENEYHVKTTTEDDGFFVLSVRVSREDDTFELLTDPTDLYVAGANKPLPITNLTPPHVALHRR</sequence>
<gene>
    <name evidence="2" type="ORF">SAMN02787118_105480</name>
</gene>